<dbReference type="HOGENOM" id="CLU_2167500_0_0_10"/>
<gene>
    <name evidence="2" type="ORF">Hsw_1193</name>
</gene>
<dbReference type="EMBL" id="CP007145">
    <property type="protein sequence ID" value="AHJ96788.1"/>
    <property type="molecule type" value="Genomic_DNA"/>
</dbReference>
<reference evidence="2 3" key="1">
    <citation type="submission" date="2014-01" db="EMBL/GenBank/DDBJ databases">
        <title>Complete genome sequence of ionizing-radiation resistance bacterium Hymenobacter swuensis DY53.</title>
        <authorList>
            <person name="Jung J.-H."/>
            <person name="Jeong S.-W."/>
            <person name="Joe M.-H."/>
            <person name="Cho y.-j."/>
            <person name="Kim M.-K."/>
            <person name="Lim S.-Y."/>
        </authorList>
    </citation>
    <scope>NUCLEOTIDE SEQUENCE [LARGE SCALE GENOMIC DNA]</scope>
    <source>
        <strain evidence="2 3">DY53</strain>
    </source>
</reference>
<evidence type="ECO:0000313" key="3">
    <source>
        <dbReference type="Proteomes" id="UP000019423"/>
    </source>
</evidence>
<dbReference type="PROSITE" id="PS51257">
    <property type="entry name" value="PROKAR_LIPOPROTEIN"/>
    <property type="match status" value="1"/>
</dbReference>
<feature type="chain" id="PRO_5004910971" description="PepSY domain-containing protein" evidence="1">
    <location>
        <begin position="25"/>
        <end position="110"/>
    </location>
</feature>
<evidence type="ECO:0000313" key="2">
    <source>
        <dbReference type="EMBL" id="AHJ96788.1"/>
    </source>
</evidence>
<proteinExistence type="predicted"/>
<feature type="signal peptide" evidence="1">
    <location>
        <begin position="1"/>
        <end position="24"/>
    </location>
</feature>
<dbReference type="RefSeq" id="WP_044001409.1">
    <property type="nucleotide sequence ID" value="NZ_CP007145.1"/>
</dbReference>
<accession>W8EW61</accession>
<dbReference type="Proteomes" id="UP000019423">
    <property type="component" value="Chromosome"/>
</dbReference>
<organism evidence="2 3">
    <name type="scientific">Hymenobacter swuensis DY53</name>
    <dbReference type="NCBI Taxonomy" id="1227739"/>
    <lineage>
        <taxon>Bacteria</taxon>
        <taxon>Pseudomonadati</taxon>
        <taxon>Bacteroidota</taxon>
        <taxon>Cytophagia</taxon>
        <taxon>Cytophagales</taxon>
        <taxon>Hymenobacteraceae</taxon>
        <taxon>Hymenobacter</taxon>
    </lineage>
</organism>
<dbReference type="STRING" id="1227739.Hsw_1193"/>
<dbReference type="PATRIC" id="fig|1227739.3.peg.1435"/>
<name>W8EW61_9BACT</name>
<dbReference type="KEGG" id="hsw:Hsw_1193"/>
<evidence type="ECO:0008006" key="4">
    <source>
        <dbReference type="Google" id="ProtNLM"/>
    </source>
</evidence>
<evidence type="ECO:0000256" key="1">
    <source>
        <dbReference type="SAM" id="SignalP"/>
    </source>
</evidence>
<dbReference type="OrthoDB" id="886234at2"/>
<dbReference type="AlphaFoldDB" id="W8EW61"/>
<protein>
    <recommendedName>
        <fullName evidence="4">PepSY domain-containing protein</fullName>
    </recommendedName>
</protein>
<keyword evidence="3" id="KW-1185">Reference proteome</keyword>
<sequence>MKNTFLLGFLLLAAACTSPQQTTTAETQTTTQEPVGAAAVSETQAATIATRYFRSQPDSAVYQLNTLQVMEAGPHWQVLVKRSDRVGRMPDNSAIEVDKQTGAVSTVMVK</sequence>
<keyword evidence="1" id="KW-0732">Signal</keyword>